<dbReference type="Proteomes" id="UP001175261">
    <property type="component" value="Unassembled WGS sequence"/>
</dbReference>
<dbReference type="EMBL" id="JAPDFR010000007">
    <property type="protein sequence ID" value="KAK0384732.1"/>
    <property type="molecule type" value="Genomic_DNA"/>
</dbReference>
<feature type="compositionally biased region" description="Acidic residues" evidence="1">
    <location>
        <begin position="853"/>
        <end position="863"/>
    </location>
</feature>
<feature type="compositionally biased region" description="Basic residues" evidence="1">
    <location>
        <begin position="109"/>
        <end position="121"/>
    </location>
</feature>
<feature type="compositionally biased region" description="Low complexity" evidence="1">
    <location>
        <begin position="401"/>
        <end position="412"/>
    </location>
</feature>
<protein>
    <submittedName>
        <fullName evidence="2">Uncharacterized protein</fullName>
    </submittedName>
</protein>
<feature type="region of interest" description="Disordered" evidence="1">
    <location>
        <begin position="699"/>
        <end position="870"/>
    </location>
</feature>
<evidence type="ECO:0000256" key="1">
    <source>
        <dbReference type="SAM" id="MobiDB-lite"/>
    </source>
</evidence>
<feature type="region of interest" description="Disordered" evidence="1">
    <location>
        <begin position="904"/>
        <end position="928"/>
    </location>
</feature>
<feature type="compositionally biased region" description="Acidic residues" evidence="1">
    <location>
        <begin position="917"/>
        <end position="928"/>
    </location>
</feature>
<feature type="compositionally biased region" description="Polar residues" evidence="1">
    <location>
        <begin position="386"/>
        <end position="400"/>
    </location>
</feature>
<dbReference type="AlphaFoldDB" id="A0AA39GER7"/>
<feature type="region of interest" description="Disordered" evidence="1">
    <location>
        <begin position="88"/>
        <end position="341"/>
    </location>
</feature>
<comment type="caution">
    <text evidence="2">The sequence shown here is derived from an EMBL/GenBank/DDBJ whole genome shotgun (WGS) entry which is preliminary data.</text>
</comment>
<organism evidence="2 3">
    <name type="scientific">Sarocladium strictum</name>
    <name type="common">Black bundle disease fungus</name>
    <name type="synonym">Acremonium strictum</name>
    <dbReference type="NCBI Taxonomy" id="5046"/>
    <lineage>
        <taxon>Eukaryota</taxon>
        <taxon>Fungi</taxon>
        <taxon>Dikarya</taxon>
        <taxon>Ascomycota</taxon>
        <taxon>Pezizomycotina</taxon>
        <taxon>Sordariomycetes</taxon>
        <taxon>Hypocreomycetidae</taxon>
        <taxon>Hypocreales</taxon>
        <taxon>Sarocladiaceae</taxon>
        <taxon>Sarocladium</taxon>
    </lineage>
</organism>
<feature type="compositionally biased region" description="Acidic residues" evidence="1">
    <location>
        <begin position="89"/>
        <end position="102"/>
    </location>
</feature>
<feature type="compositionally biased region" description="Acidic residues" evidence="1">
    <location>
        <begin position="170"/>
        <end position="180"/>
    </location>
</feature>
<gene>
    <name evidence="2" type="ORF">NLU13_7210</name>
</gene>
<feature type="compositionally biased region" description="Polar residues" evidence="1">
    <location>
        <begin position="796"/>
        <end position="811"/>
    </location>
</feature>
<feature type="compositionally biased region" description="Acidic residues" evidence="1">
    <location>
        <begin position="441"/>
        <end position="459"/>
    </location>
</feature>
<feature type="compositionally biased region" description="Polar residues" evidence="1">
    <location>
        <begin position="718"/>
        <end position="739"/>
    </location>
</feature>
<feature type="compositionally biased region" description="Low complexity" evidence="1">
    <location>
        <begin position="835"/>
        <end position="850"/>
    </location>
</feature>
<evidence type="ECO:0000313" key="3">
    <source>
        <dbReference type="Proteomes" id="UP001175261"/>
    </source>
</evidence>
<keyword evidence="3" id="KW-1185">Reference proteome</keyword>
<feature type="compositionally biased region" description="Acidic residues" evidence="1">
    <location>
        <begin position="699"/>
        <end position="708"/>
    </location>
</feature>
<feature type="compositionally biased region" description="Pro residues" evidence="1">
    <location>
        <begin position="518"/>
        <end position="538"/>
    </location>
</feature>
<proteinExistence type="predicted"/>
<sequence>MAPETRARGAARGAAPPSSRVYNSTPSLQQAQFPARRKTVRLPRNQNHDENEDEDGTTVSSSAALKLKQETLTQIGFVHSSFEERYEGLEECGDSEMEEMQEDPAKENRRSKKKSKNKKNKKLEGEKAKEDEEPPVSTRRRKRKSDTKVAGDKRRRTLGDGEVNRLKEEGQDDEEEDDDVVDRKSRRKTLGDMPSSRYHTQTLTQFMGRDHHHPLLVLDSDDDEPDSLPNDGFDAWLNNNPDDQPIPPSSSSSSPKKQEQSHTRQSSIVPQTPTRPIRTEVPSSSQQVTPLSGLMLERYGAPNAMQMSPSSAVASRRTKKADEQGVNVNVNAGPTPVTGTPLRRKLVVEDSYASEEVFFTPSKGMMAERPFAGEVDPLGDEVVEVASSSHGGTTPTPMRTSGSQSARKGSSSVKRVRISSASPLKSSPKKAAVADGRYEIPDSEEEDIDYEEEEEQVPEVDERQETFTAGDETQFVMDQMAVQEASAIEMTISSSPPLTRTTPRPQPANKTNTKSPLPKLPSPPPPKLLRKPLPPPPLASTQPFESQRLPTSLVQSFPPAAHRTDAILSLPPANITQLTSGYKTSVTLPSRAIHTVVRFWFWDGTEIKYGASLGEEMHHPKGGGGGGGGEWEYPLAQMYELNNPLDEAELALEGIFCRKITTTCGYMPPSIASGMLWNIARALFPENSLDLLNDLAAAEEGETQDDDTAPTKTAAPPSRTQGSTASGSPSPAMTVSQEVAAQLASDVAHSTQFQSDQILVPSTPEDHKPTTPRPRPHHPSQKNERQTTTTTTTTTIRPSQATTASQCSTPSPTKPSHPQPSHDDTPLRPPAFPRTNSSNEQTTNNNNNNERTNDDEDNVDDNNMEGTNTLTIPSSSSLIFQEYSAPSPIAPHLLVPLGSSSQLLSKSQMLSDSLLREDDDDDDNEDQM</sequence>
<feature type="compositionally biased region" description="Polar residues" evidence="1">
    <location>
        <begin position="539"/>
        <end position="550"/>
    </location>
</feature>
<evidence type="ECO:0000313" key="2">
    <source>
        <dbReference type="EMBL" id="KAK0384732.1"/>
    </source>
</evidence>
<feature type="compositionally biased region" description="Polar residues" evidence="1">
    <location>
        <begin position="21"/>
        <end position="32"/>
    </location>
</feature>
<reference evidence="2" key="1">
    <citation type="submission" date="2022-10" db="EMBL/GenBank/DDBJ databases">
        <title>Determination and structural analysis of whole genome sequence of Sarocladium strictum F4-1.</title>
        <authorList>
            <person name="Hu L."/>
            <person name="Jiang Y."/>
        </authorList>
    </citation>
    <scope>NUCLEOTIDE SEQUENCE</scope>
    <source>
        <strain evidence="2">F4-1</strain>
    </source>
</reference>
<feature type="compositionally biased region" description="Low complexity" evidence="1">
    <location>
        <begin position="8"/>
        <end position="20"/>
    </location>
</feature>
<feature type="compositionally biased region" description="Low complexity" evidence="1">
    <location>
        <begin position="904"/>
        <end position="913"/>
    </location>
</feature>
<feature type="compositionally biased region" description="Polar residues" evidence="1">
    <location>
        <begin position="748"/>
        <end position="757"/>
    </location>
</feature>
<accession>A0AA39GER7</accession>
<feature type="compositionally biased region" description="Low complexity" evidence="1">
    <location>
        <begin position="419"/>
        <end position="431"/>
    </location>
</feature>
<feature type="region of interest" description="Disordered" evidence="1">
    <location>
        <begin position="491"/>
        <end position="550"/>
    </location>
</feature>
<feature type="compositionally biased region" description="Low complexity" evidence="1">
    <location>
        <begin position="493"/>
        <end position="503"/>
    </location>
</feature>
<name>A0AA39GER7_SARSR</name>
<feature type="compositionally biased region" description="Polar residues" evidence="1">
    <location>
        <begin position="263"/>
        <end position="274"/>
    </location>
</feature>
<feature type="compositionally biased region" description="Polar residues" evidence="1">
    <location>
        <begin position="281"/>
        <end position="290"/>
    </location>
</feature>
<feature type="region of interest" description="Disordered" evidence="1">
    <location>
        <begin position="1"/>
        <end position="62"/>
    </location>
</feature>
<feature type="region of interest" description="Disordered" evidence="1">
    <location>
        <begin position="385"/>
        <end position="464"/>
    </location>
</feature>
<feature type="compositionally biased region" description="Basic and acidic residues" evidence="1">
    <location>
        <begin position="146"/>
        <end position="169"/>
    </location>
</feature>